<keyword evidence="1 2" id="KW-0645">Protease</keyword>
<organism evidence="5 6">
    <name type="scientific">Chilo suppressalis</name>
    <name type="common">Asiatic rice borer moth</name>
    <dbReference type="NCBI Taxonomy" id="168631"/>
    <lineage>
        <taxon>Eukaryota</taxon>
        <taxon>Metazoa</taxon>
        <taxon>Ecdysozoa</taxon>
        <taxon>Arthropoda</taxon>
        <taxon>Hexapoda</taxon>
        <taxon>Insecta</taxon>
        <taxon>Pterygota</taxon>
        <taxon>Neoptera</taxon>
        <taxon>Endopterygota</taxon>
        <taxon>Lepidoptera</taxon>
        <taxon>Glossata</taxon>
        <taxon>Ditrysia</taxon>
        <taxon>Pyraloidea</taxon>
        <taxon>Crambidae</taxon>
        <taxon>Crambinae</taxon>
        <taxon>Chilo</taxon>
    </lineage>
</organism>
<feature type="region of interest" description="Disordered" evidence="3">
    <location>
        <begin position="711"/>
        <end position="733"/>
    </location>
</feature>
<dbReference type="PANTHER" id="PTHR10127">
    <property type="entry name" value="DISCOIDIN, CUB, EGF, LAMININ , AND ZINC METALLOPROTEASE DOMAIN CONTAINING"/>
    <property type="match status" value="1"/>
</dbReference>
<proteinExistence type="predicted"/>
<dbReference type="SMART" id="SM00235">
    <property type="entry name" value="ZnMc"/>
    <property type="match status" value="1"/>
</dbReference>
<evidence type="ECO:0000256" key="1">
    <source>
        <dbReference type="PROSITE-ProRule" id="PRU01211"/>
    </source>
</evidence>
<comment type="cofactor">
    <cofactor evidence="1 2">
        <name>Zn(2+)</name>
        <dbReference type="ChEBI" id="CHEBI:29105"/>
    </cofactor>
    <text evidence="1 2">Binds 1 zinc ion per subunit.</text>
</comment>
<feature type="region of interest" description="Disordered" evidence="3">
    <location>
        <begin position="531"/>
        <end position="584"/>
    </location>
</feature>
<reference evidence="5" key="1">
    <citation type="submission" date="2021-12" db="EMBL/GenBank/DDBJ databases">
        <authorList>
            <person name="King R."/>
        </authorList>
    </citation>
    <scope>NUCLEOTIDE SEQUENCE</scope>
</reference>
<comment type="caution">
    <text evidence="1">Lacks conserved residue(s) required for the propagation of feature annotation.</text>
</comment>
<feature type="binding site" evidence="1">
    <location>
        <position position="203"/>
    </location>
    <ligand>
        <name>Zn(2+)</name>
        <dbReference type="ChEBI" id="CHEBI:29105"/>
        <note>catalytic</note>
    </ligand>
</feature>
<dbReference type="Gene3D" id="3.40.390.10">
    <property type="entry name" value="Collagenase (Catalytic Domain)"/>
    <property type="match status" value="1"/>
</dbReference>
<dbReference type="InterPro" id="IPR024079">
    <property type="entry name" value="MetalloPept_cat_dom_sf"/>
</dbReference>
<dbReference type="EC" id="3.4.24.-" evidence="2"/>
<feature type="active site" evidence="1">
    <location>
        <position position="194"/>
    </location>
</feature>
<dbReference type="PROSITE" id="PS51864">
    <property type="entry name" value="ASTACIN"/>
    <property type="match status" value="1"/>
</dbReference>
<evidence type="ECO:0000256" key="2">
    <source>
        <dbReference type="RuleBase" id="RU361183"/>
    </source>
</evidence>
<name>A0ABN8BE19_CHISP</name>
<evidence type="ECO:0000313" key="6">
    <source>
        <dbReference type="Proteomes" id="UP001153292"/>
    </source>
</evidence>
<dbReference type="InterPro" id="IPR034035">
    <property type="entry name" value="Astacin-like_dom"/>
</dbReference>
<keyword evidence="1 2" id="KW-0482">Metalloprotease</keyword>
<dbReference type="PRINTS" id="PR00480">
    <property type="entry name" value="ASTACIN"/>
</dbReference>
<feature type="region of interest" description="Disordered" evidence="3">
    <location>
        <begin position="295"/>
        <end position="324"/>
    </location>
</feature>
<dbReference type="InterPro" id="IPR001506">
    <property type="entry name" value="Peptidase_M12A"/>
</dbReference>
<sequence>MELRDVFAIVFVSYVVQCAAMSISELEDFANFLKKTSKLDETLKKGTDSDEHDEDETVSDHAWEDSGKFEGDLILNDRQRRMIVEEIAEGLSRNGLRDSTKKWPDNEVIYYIQKEHFNEDQVNAIRSGIEDLAQASCISFRPYQKGDKNAVVIQGSRRGCFSQVGYQGGYQVLNLSGRHPVGRGCFRHGTVVHELLHTLGFYHMQSSPDRDDYVNVVWENIVQPARHNFRKYNAFAVSDFGVGYDYDSVLHYSRRAFSSNGQDTIVPKQSGAQIGQRAGLSDKDAQKLNKMYCDADSNSEGEETTTKKAVTKKKTPKNKPFDGHGIGYHQGKTVVIKLLPEKKAETYNIIIEPQYSLFDHFSKAPQTLSAKKIEGVGKPIEDFDKSFNIEDIFNRVKSKVPTYMTEKSRNKNGEVTTDANNKAEIDTKKSMATLNDKPEQTNIETLPNGNDELTDPFDRLSKILKTHVYPSQMPDFGIYKFNTDYSNYANPSNLPNLDYKNIRLYSDKLLENYKNSTPEYIKSLYSDGPVSLTSEKHQQNHERLKIDPNQDKDIDQQQNISKEDKSYRSSHPFKNHQNDSNESYETKIPAYTTFEHLENINNFSDFYKPHSEQVKTGNKNNHKLFGETVPVYDDWYQKQESRQNPVDYNRGYDDTHKKYTKENKFHDTSSVEYEPESSNEYYTESYLPHQKVAYTLFGVPVALTREWYKDYNYSPHHDPHQSYNSKRKTESDE</sequence>
<dbReference type="SUPFAM" id="SSF55486">
    <property type="entry name" value="Metalloproteases ('zincins'), catalytic domain"/>
    <property type="match status" value="1"/>
</dbReference>
<feature type="compositionally biased region" description="Basic and acidic residues" evidence="3">
    <location>
        <begin position="534"/>
        <end position="567"/>
    </location>
</feature>
<evidence type="ECO:0000313" key="5">
    <source>
        <dbReference type="EMBL" id="CAH0405897.1"/>
    </source>
</evidence>
<keyword evidence="1 2" id="KW-0378">Hydrolase</keyword>
<dbReference type="PANTHER" id="PTHR10127:SF814">
    <property type="entry name" value="MEPRIN A SUBUNIT BETA"/>
    <property type="match status" value="1"/>
</dbReference>
<keyword evidence="1 2" id="KW-0862">Zinc</keyword>
<feature type="domain" description="Peptidase M12A" evidence="4">
    <location>
        <begin position="94"/>
        <end position="294"/>
    </location>
</feature>
<dbReference type="CDD" id="cd04280">
    <property type="entry name" value="ZnMc_astacin_like"/>
    <property type="match status" value="1"/>
</dbReference>
<dbReference type="Pfam" id="PF01400">
    <property type="entry name" value="Astacin"/>
    <property type="match status" value="1"/>
</dbReference>
<feature type="region of interest" description="Disordered" evidence="3">
    <location>
        <begin position="43"/>
        <end position="62"/>
    </location>
</feature>
<keyword evidence="6" id="KW-1185">Reference proteome</keyword>
<gene>
    <name evidence="5" type="ORF">CHILSU_LOCUS9267</name>
</gene>
<feature type="binding site" evidence="1">
    <location>
        <position position="197"/>
    </location>
    <ligand>
        <name>Zn(2+)</name>
        <dbReference type="ChEBI" id="CHEBI:29105"/>
        <note>catalytic</note>
    </ligand>
</feature>
<evidence type="ECO:0000259" key="4">
    <source>
        <dbReference type="PROSITE" id="PS51864"/>
    </source>
</evidence>
<dbReference type="InterPro" id="IPR006026">
    <property type="entry name" value="Peptidase_Metallo"/>
</dbReference>
<keyword evidence="1 2" id="KW-0479">Metal-binding</keyword>
<dbReference type="Proteomes" id="UP001153292">
    <property type="component" value="Chromosome 5"/>
</dbReference>
<dbReference type="EMBL" id="OU963898">
    <property type="protein sequence ID" value="CAH0405897.1"/>
    <property type="molecule type" value="Genomic_DNA"/>
</dbReference>
<accession>A0ABN8BE19</accession>
<evidence type="ECO:0000256" key="3">
    <source>
        <dbReference type="SAM" id="MobiDB-lite"/>
    </source>
</evidence>
<protein>
    <recommendedName>
        <fullName evidence="2">Metalloendopeptidase</fullName>
        <ecNumber evidence="2">3.4.24.-</ecNumber>
    </recommendedName>
</protein>
<feature type="binding site" evidence="1">
    <location>
        <position position="193"/>
    </location>
    <ligand>
        <name>Zn(2+)</name>
        <dbReference type="ChEBI" id="CHEBI:29105"/>
        <note>catalytic</note>
    </ligand>
</feature>